<evidence type="ECO:0000256" key="5">
    <source>
        <dbReference type="ARBA" id="ARBA00023002"/>
    </source>
</evidence>
<keyword evidence="5" id="KW-0560">Oxidoreductase</keyword>
<dbReference type="Gene3D" id="6.10.240.10">
    <property type="match status" value="1"/>
</dbReference>
<dbReference type="InterPro" id="IPR000506">
    <property type="entry name" value="KARI_C"/>
</dbReference>
<feature type="domain" description="KARI N-terminal Rossmann" evidence="9">
    <location>
        <begin position="30"/>
        <end position="212"/>
    </location>
</feature>
<comment type="caution">
    <text evidence="10">The sequence shown here is derived from an EMBL/GenBank/DDBJ whole genome shotgun (WGS) entry which is preliminary data.</text>
</comment>
<evidence type="ECO:0000256" key="4">
    <source>
        <dbReference type="ARBA" id="ARBA00022605"/>
    </source>
</evidence>
<sequence length="358" mass="38144">MLYPLSYGGGPATSLAHGPPVPDARAMAHAEIHRDRSIDAADLAPLSGRPVAVLGYGNQGAAQAANLRDSGFAPIVGNRDDEYAPPAREQGFDLRSIADAAAAADVALLLVPDEVQPELVRDEVAPGLRAGDTLVVASGYNWHFGLLEVPDGVDVVMVAPRMIGAAVRDRYVDRHGFPCFVSVERDATGRAWETTMAVARAIGGTLGGAIVSSAREEAALDLLSEQAIWPAVMDVLRTAHRVAVGAGFTEEAVLNELYLSAEPAEVFAHIARDGLFGQLGLHSRTSQYGQLRSLAALDEHGELASRFSRVLHDDILSGAFAREWSRPEAGERLDALRREAETTPIAVAEAEVRARLDH</sequence>
<dbReference type="EMBL" id="BAABHO010000073">
    <property type="protein sequence ID" value="GAA4811057.1"/>
    <property type="molecule type" value="Genomic_DNA"/>
</dbReference>
<evidence type="ECO:0000313" key="10">
    <source>
        <dbReference type="EMBL" id="GAA4811057.1"/>
    </source>
</evidence>
<dbReference type="Gene3D" id="3.40.50.720">
    <property type="entry name" value="NAD(P)-binding Rossmann-like Domain"/>
    <property type="match status" value="1"/>
</dbReference>
<evidence type="ECO:0000259" key="9">
    <source>
        <dbReference type="PROSITE" id="PS51850"/>
    </source>
</evidence>
<evidence type="ECO:0000256" key="3">
    <source>
        <dbReference type="ARBA" id="ARBA00010318"/>
    </source>
</evidence>
<comment type="pathway">
    <text evidence="2">Amino-acid biosynthesis; L-isoleucine biosynthesis; L-isoleucine from 2-oxobutanoate: step 2/4.</text>
</comment>
<protein>
    <recommendedName>
        <fullName evidence="8">Ketol-acid reductoisomerase type 1</fullName>
    </recommendedName>
    <alternativeName>
        <fullName evidence="7">Ketol-acid reductoisomerase type I</fullName>
    </alternativeName>
</protein>
<gene>
    <name evidence="10" type="ORF">GCM10023200_56080</name>
</gene>
<evidence type="ECO:0000256" key="7">
    <source>
        <dbReference type="ARBA" id="ARBA00050043"/>
    </source>
</evidence>
<keyword evidence="6" id="KW-0100">Branched-chain amino acid biosynthesis</keyword>
<dbReference type="InterPro" id="IPR013023">
    <property type="entry name" value="KARI"/>
</dbReference>
<dbReference type="Pfam" id="PF01450">
    <property type="entry name" value="KARI_C"/>
    <property type="match status" value="1"/>
</dbReference>
<evidence type="ECO:0000256" key="1">
    <source>
        <dbReference type="ARBA" id="ARBA00004864"/>
    </source>
</evidence>
<dbReference type="InterPro" id="IPR013116">
    <property type="entry name" value="KARI_N"/>
</dbReference>
<evidence type="ECO:0000256" key="6">
    <source>
        <dbReference type="ARBA" id="ARBA00023304"/>
    </source>
</evidence>
<evidence type="ECO:0000313" key="11">
    <source>
        <dbReference type="Proteomes" id="UP001500928"/>
    </source>
</evidence>
<dbReference type="SUPFAM" id="SSF48179">
    <property type="entry name" value="6-phosphogluconate dehydrogenase C-terminal domain-like"/>
    <property type="match status" value="1"/>
</dbReference>
<organism evidence="10 11">
    <name type="scientific">Actinomycetospora chlora</name>
    <dbReference type="NCBI Taxonomy" id="663608"/>
    <lineage>
        <taxon>Bacteria</taxon>
        <taxon>Bacillati</taxon>
        <taxon>Actinomycetota</taxon>
        <taxon>Actinomycetes</taxon>
        <taxon>Pseudonocardiales</taxon>
        <taxon>Pseudonocardiaceae</taxon>
        <taxon>Actinomycetospora</taxon>
    </lineage>
</organism>
<accession>A0ABP9CI67</accession>
<dbReference type="SUPFAM" id="SSF51735">
    <property type="entry name" value="NAD(P)-binding Rossmann-fold domains"/>
    <property type="match status" value="1"/>
</dbReference>
<evidence type="ECO:0000256" key="2">
    <source>
        <dbReference type="ARBA" id="ARBA00004885"/>
    </source>
</evidence>
<comment type="pathway">
    <text evidence="1">Amino-acid biosynthesis; L-valine biosynthesis; L-valine from pyruvate: step 2/4.</text>
</comment>
<name>A0ABP9CI67_9PSEU</name>
<dbReference type="PROSITE" id="PS51850">
    <property type="entry name" value="KARI_N"/>
    <property type="match status" value="1"/>
</dbReference>
<comment type="similarity">
    <text evidence="3">Belongs to the ketol-acid reductoisomerase family.</text>
</comment>
<dbReference type="InterPro" id="IPR008927">
    <property type="entry name" value="6-PGluconate_DH-like_C_sf"/>
</dbReference>
<dbReference type="Proteomes" id="UP001500928">
    <property type="component" value="Unassembled WGS sequence"/>
</dbReference>
<evidence type="ECO:0000256" key="8">
    <source>
        <dbReference type="ARBA" id="ARBA00050044"/>
    </source>
</evidence>
<dbReference type="PANTHER" id="PTHR21371:SF1">
    <property type="entry name" value="KETOL-ACID REDUCTOISOMERASE, MITOCHONDRIAL"/>
    <property type="match status" value="1"/>
</dbReference>
<dbReference type="Pfam" id="PF07991">
    <property type="entry name" value="KARI_N"/>
    <property type="match status" value="1"/>
</dbReference>
<keyword evidence="11" id="KW-1185">Reference proteome</keyword>
<keyword evidence="4" id="KW-0028">Amino-acid biosynthesis</keyword>
<dbReference type="PANTHER" id="PTHR21371">
    <property type="entry name" value="KETOL-ACID REDUCTOISOMERASE, MITOCHONDRIAL"/>
    <property type="match status" value="1"/>
</dbReference>
<reference evidence="11" key="1">
    <citation type="journal article" date="2019" name="Int. J. Syst. Evol. Microbiol.">
        <title>The Global Catalogue of Microorganisms (GCM) 10K type strain sequencing project: providing services to taxonomists for standard genome sequencing and annotation.</title>
        <authorList>
            <consortium name="The Broad Institute Genomics Platform"/>
            <consortium name="The Broad Institute Genome Sequencing Center for Infectious Disease"/>
            <person name="Wu L."/>
            <person name="Ma J."/>
        </authorList>
    </citation>
    <scope>NUCLEOTIDE SEQUENCE [LARGE SCALE GENOMIC DNA]</scope>
    <source>
        <strain evidence="11">JCM 17979</strain>
    </source>
</reference>
<dbReference type="InterPro" id="IPR036291">
    <property type="entry name" value="NAD(P)-bd_dom_sf"/>
</dbReference>
<proteinExistence type="inferred from homology"/>